<dbReference type="InterPro" id="IPR008999">
    <property type="entry name" value="Actin-crosslinking"/>
</dbReference>
<dbReference type="Pfam" id="PF04601">
    <property type="entry name" value="DUF569"/>
    <property type="match status" value="1"/>
</dbReference>
<protein>
    <recommendedName>
        <fullName evidence="6">DUF569 domain-containing protein</fullName>
    </recommendedName>
</protein>
<comment type="caution">
    <text evidence="4">The sequence shown here is derived from an EMBL/GenBank/DDBJ whole genome shotgun (WGS) entry which is preliminary data.</text>
</comment>
<feature type="domain" description="DUF569" evidence="3">
    <location>
        <begin position="307"/>
        <end position="385"/>
    </location>
</feature>
<evidence type="ECO:0000256" key="1">
    <source>
        <dbReference type="SAM" id="MobiDB-lite"/>
    </source>
</evidence>
<accession>A0AAV5CRL5</accession>
<dbReference type="InterPro" id="IPR054726">
    <property type="entry name" value="Ubiq_DUF569-assoc"/>
</dbReference>
<sequence length="764" mass="85396">MPMPRQLDGPTSQWLNAYWMPRSIVPQLSLGTQASCHLQQPTHASRLRRRRRLEIARLGLCAQKHPPATNPFPALLCSPLSFPVPSCPAQSAEKPTRPPPSAAARPAPAEMDLFPDLAFVRLRSSVHNTYLHADEDGVTVCLKPERATMNAVWKVHRILRNGIPLFLLHGTAYGRYLVTTRDRAPFGLRGRRVLQGVYDDQEQNTVVWSATRVARGNNEVTLQLVSHLRLLRANGEHWERARSGVSVDRYFNRSPMMHWVVEAVPPLPHPPIFAPPEDPAPAPPPVPPKKGILGLFRRSRPEPTLVRTIRYVRADANGHFDDQGWTTFQFEGRSAWKMRFQLTELRNEHYFYFNITACARPGRYGRLTPLISDLPRNQEPIDVVAIDMGPVEAALRYPNVDALPTTTSQATSAEIGKPLMCKFVIASYTAPLRSVISVTDGMWTTRPAPSNARLGLGAQKQPQQQTSALLSPFLFPAHNAKPTRPRAAVRHRAATDQRAGAMELFPDGAHVRLRSRRVHRIVRNGIPCVLLHGAAYGRYLAATDRPAASDHLGHRVVQGVYDHPEEIAVVWQVVGAGDGGDVLLRHINGDRLLRANGRHRLWLTGITVDHQDNQSTMMHWVIEALQLLDGPPVLPAPIPHAQPGAGEQASGRFHRLFRGRIAPMPQRTIRYVRANFFGNFNDQGWDTFVFQGRSIFVLRMEVAHLVGLEVFFFNITLCTRAGRYGRLTPLTTDLPRSHEPMDIITFTTGSPGTQGLQYPNVDAP</sequence>
<evidence type="ECO:0008006" key="6">
    <source>
        <dbReference type="Google" id="ProtNLM"/>
    </source>
</evidence>
<evidence type="ECO:0000259" key="3">
    <source>
        <dbReference type="Pfam" id="PF22932"/>
    </source>
</evidence>
<feature type="domain" description="DUF569" evidence="2">
    <location>
        <begin position="111"/>
        <end position="260"/>
    </location>
</feature>
<dbReference type="InterPro" id="IPR007679">
    <property type="entry name" value="DUF569"/>
</dbReference>
<feature type="domain" description="DUF569" evidence="3">
    <location>
        <begin position="665"/>
        <end position="746"/>
    </location>
</feature>
<gene>
    <name evidence="4" type="primary">ga18029</name>
    <name evidence="4" type="ORF">PR202_ga18029</name>
</gene>
<evidence type="ECO:0000259" key="2">
    <source>
        <dbReference type="Pfam" id="PF04601"/>
    </source>
</evidence>
<reference evidence="4" key="2">
    <citation type="submission" date="2021-12" db="EMBL/GenBank/DDBJ databases">
        <title>Resequencing data analysis of finger millet.</title>
        <authorList>
            <person name="Hatakeyama M."/>
            <person name="Aluri S."/>
            <person name="Balachadran M.T."/>
            <person name="Sivarajan S.R."/>
            <person name="Poveda L."/>
            <person name="Shimizu-Inatsugi R."/>
            <person name="Schlapbach R."/>
            <person name="Sreeman S.M."/>
            <person name="Shimizu K.K."/>
        </authorList>
    </citation>
    <scope>NUCLEOTIDE SEQUENCE</scope>
</reference>
<dbReference type="SUPFAM" id="SSF50405">
    <property type="entry name" value="Actin-crosslinking proteins"/>
    <property type="match status" value="1"/>
</dbReference>
<proteinExistence type="predicted"/>
<dbReference type="AlphaFoldDB" id="A0AAV5CRL5"/>
<reference evidence="4" key="1">
    <citation type="journal article" date="2018" name="DNA Res.">
        <title>Multiple hybrid de novo genome assembly of finger millet, an orphan allotetraploid crop.</title>
        <authorList>
            <person name="Hatakeyama M."/>
            <person name="Aluri S."/>
            <person name="Balachadran M.T."/>
            <person name="Sivarajan S.R."/>
            <person name="Patrignani A."/>
            <person name="Gruter S."/>
            <person name="Poveda L."/>
            <person name="Shimizu-Inatsugi R."/>
            <person name="Baeten J."/>
            <person name="Francoijs K.J."/>
            <person name="Nataraja K.N."/>
            <person name="Reddy Y.A.N."/>
            <person name="Phadnis S."/>
            <person name="Ravikumar R.L."/>
            <person name="Schlapbach R."/>
            <person name="Sreeman S.M."/>
            <person name="Shimizu K.K."/>
        </authorList>
    </citation>
    <scope>NUCLEOTIDE SEQUENCE</scope>
</reference>
<dbReference type="CDD" id="cd23340">
    <property type="entry name" value="beta-trefoil_FSCN_ACP-like"/>
    <property type="match status" value="2"/>
</dbReference>
<dbReference type="EMBL" id="BQKI01000008">
    <property type="protein sequence ID" value="GJN00813.1"/>
    <property type="molecule type" value="Genomic_DNA"/>
</dbReference>
<evidence type="ECO:0000313" key="4">
    <source>
        <dbReference type="EMBL" id="GJN00813.1"/>
    </source>
</evidence>
<dbReference type="Proteomes" id="UP001054889">
    <property type="component" value="Unassembled WGS sequence"/>
</dbReference>
<organism evidence="4 5">
    <name type="scientific">Eleusine coracana subsp. coracana</name>
    <dbReference type="NCBI Taxonomy" id="191504"/>
    <lineage>
        <taxon>Eukaryota</taxon>
        <taxon>Viridiplantae</taxon>
        <taxon>Streptophyta</taxon>
        <taxon>Embryophyta</taxon>
        <taxon>Tracheophyta</taxon>
        <taxon>Spermatophyta</taxon>
        <taxon>Magnoliopsida</taxon>
        <taxon>Liliopsida</taxon>
        <taxon>Poales</taxon>
        <taxon>Poaceae</taxon>
        <taxon>PACMAD clade</taxon>
        <taxon>Chloridoideae</taxon>
        <taxon>Cynodonteae</taxon>
        <taxon>Eleusininae</taxon>
        <taxon>Eleusine</taxon>
    </lineage>
</organism>
<dbReference type="PANTHER" id="PTHR31205:SF3">
    <property type="entry name" value="OS06G0161100 PROTEIN"/>
    <property type="match status" value="1"/>
</dbReference>
<dbReference type="PANTHER" id="PTHR31205">
    <property type="entry name" value="ACTIN CROSS-LINKING PROTEIN (DUF569)"/>
    <property type="match status" value="1"/>
</dbReference>
<feature type="region of interest" description="Disordered" evidence="1">
    <location>
        <begin position="87"/>
        <end position="107"/>
    </location>
</feature>
<name>A0AAV5CRL5_ELECO</name>
<keyword evidence="5" id="KW-1185">Reference proteome</keyword>
<dbReference type="Pfam" id="PF22932">
    <property type="entry name" value="Ubiq_DUF_assoc"/>
    <property type="match status" value="2"/>
</dbReference>
<evidence type="ECO:0000313" key="5">
    <source>
        <dbReference type="Proteomes" id="UP001054889"/>
    </source>
</evidence>